<sequence length="485" mass="55395">MVTAQPTPDSARRLARENRRFFEIPSSTLLDRLLRLAPERSKVLAEPPPGSGLRPVVGDMALPFVGNGLAFLRWGPALQLDLYRRFGPVSWCKPLGNTTVFVTGPEATQVVVSNKDKAFGQGWDYYIERFFPRGLLLLQFDEHMFHRRLMQHAFTRDRLDWYFAELTTLADTAIARWPADKELQLYPTIKSLTLEIAGEIFMAADVGPERDRLNDAFVACTRAPLSVIRFPIPGGHWRAGIKGRKVLEEYFYRMLPSKRESVEGDFFSALCHAETEDGERFSDEDVVDHMIFLIMAAHDTSTITATTVAYYLGKHPEWQDRVRAEVLARPAGPLDIAALEQLKTLEMVIKECLRLVAPVPGLVRKTVKDTEILGQYIPAGVTVAVDNWVNHLLPEYWTEPEQFDPDRFSDERREDKSHRYAWVPFGAGAHKCIGMHFGMLEVKTILDAMLRNYEWTIPADYEMPWSYSSMPFPRDGAPVVLHRRR</sequence>
<evidence type="ECO:0000256" key="7">
    <source>
        <dbReference type="ARBA" id="ARBA00023033"/>
    </source>
</evidence>
<feature type="binding site" description="axial binding residue" evidence="8">
    <location>
        <position position="432"/>
    </location>
    <ligand>
        <name>heme</name>
        <dbReference type="ChEBI" id="CHEBI:30413"/>
    </ligand>
    <ligandPart>
        <name>Fe</name>
        <dbReference type="ChEBI" id="CHEBI:18248"/>
    </ligandPart>
</feature>
<protein>
    <submittedName>
        <fullName evidence="10">Cytochrome P450</fullName>
    </submittedName>
</protein>
<reference evidence="10" key="1">
    <citation type="submission" date="2020-12" db="EMBL/GenBank/DDBJ databases">
        <title>Antrihabitans popcorni sp. nov. and Antrihabitans auranticaus sp. nov., isolated from a larva cave.</title>
        <authorList>
            <person name="Lee S.D."/>
            <person name="Kim I.S."/>
        </authorList>
    </citation>
    <scope>NUCLEOTIDE SEQUENCE</scope>
    <source>
        <strain evidence="10">YC3-6</strain>
    </source>
</reference>
<dbReference type="GO" id="GO:0020037">
    <property type="term" value="F:heme binding"/>
    <property type="evidence" value="ECO:0007669"/>
    <property type="project" value="InterPro"/>
</dbReference>
<comment type="similarity">
    <text evidence="2 9">Belongs to the cytochrome P450 family.</text>
</comment>
<evidence type="ECO:0000256" key="9">
    <source>
        <dbReference type="RuleBase" id="RU000461"/>
    </source>
</evidence>
<evidence type="ECO:0000256" key="5">
    <source>
        <dbReference type="ARBA" id="ARBA00023002"/>
    </source>
</evidence>
<dbReference type="GO" id="GO:0016705">
    <property type="term" value="F:oxidoreductase activity, acting on paired donors, with incorporation or reduction of molecular oxygen"/>
    <property type="evidence" value="ECO:0007669"/>
    <property type="project" value="InterPro"/>
</dbReference>
<dbReference type="Pfam" id="PF00067">
    <property type="entry name" value="p450"/>
    <property type="match status" value="1"/>
</dbReference>
<dbReference type="InterPro" id="IPR002403">
    <property type="entry name" value="Cyt_P450_E_grp-IV"/>
</dbReference>
<dbReference type="Gene3D" id="1.10.630.10">
    <property type="entry name" value="Cytochrome P450"/>
    <property type="match status" value="1"/>
</dbReference>
<comment type="cofactor">
    <cofactor evidence="1 8">
        <name>heme</name>
        <dbReference type="ChEBI" id="CHEBI:30413"/>
    </cofactor>
</comment>
<dbReference type="PANTHER" id="PTHR24286">
    <property type="entry name" value="CYTOCHROME P450 26"/>
    <property type="match status" value="1"/>
</dbReference>
<dbReference type="InterPro" id="IPR036396">
    <property type="entry name" value="Cyt_P450_sf"/>
</dbReference>
<dbReference type="PRINTS" id="PR00385">
    <property type="entry name" value="P450"/>
</dbReference>
<keyword evidence="5 9" id="KW-0560">Oxidoreductase</keyword>
<dbReference type="AlphaFoldDB" id="A0A934NMG8"/>
<evidence type="ECO:0000313" key="10">
    <source>
        <dbReference type="EMBL" id="MBJ8337961.1"/>
    </source>
</evidence>
<dbReference type="PROSITE" id="PS00086">
    <property type="entry name" value="CYTOCHROME_P450"/>
    <property type="match status" value="1"/>
</dbReference>
<keyword evidence="3 8" id="KW-0349">Heme</keyword>
<evidence type="ECO:0000313" key="11">
    <source>
        <dbReference type="Proteomes" id="UP000655868"/>
    </source>
</evidence>
<dbReference type="GO" id="GO:0005506">
    <property type="term" value="F:iron ion binding"/>
    <property type="evidence" value="ECO:0007669"/>
    <property type="project" value="InterPro"/>
</dbReference>
<evidence type="ECO:0000256" key="6">
    <source>
        <dbReference type="ARBA" id="ARBA00023004"/>
    </source>
</evidence>
<dbReference type="PANTHER" id="PTHR24286:SF24">
    <property type="entry name" value="LANOSTEROL 14-ALPHA DEMETHYLASE"/>
    <property type="match status" value="1"/>
</dbReference>
<gene>
    <name evidence="10" type="ORF">JGU71_03590</name>
</gene>
<evidence type="ECO:0000256" key="8">
    <source>
        <dbReference type="PIRSR" id="PIRSR602403-1"/>
    </source>
</evidence>
<organism evidence="10 11">
    <name type="scientific">Antrihabitans stalagmiti</name>
    <dbReference type="NCBI Taxonomy" id="2799499"/>
    <lineage>
        <taxon>Bacteria</taxon>
        <taxon>Bacillati</taxon>
        <taxon>Actinomycetota</taxon>
        <taxon>Actinomycetes</taxon>
        <taxon>Mycobacteriales</taxon>
        <taxon>Nocardiaceae</taxon>
        <taxon>Antrihabitans</taxon>
    </lineage>
</organism>
<dbReference type="InterPro" id="IPR017972">
    <property type="entry name" value="Cyt_P450_CS"/>
</dbReference>
<evidence type="ECO:0000256" key="3">
    <source>
        <dbReference type="ARBA" id="ARBA00022617"/>
    </source>
</evidence>
<dbReference type="CDD" id="cd11045">
    <property type="entry name" value="CYP136-like"/>
    <property type="match status" value="1"/>
</dbReference>
<comment type="caution">
    <text evidence="10">The sequence shown here is derived from an EMBL/GenBank/DDBJ whole genome shotgun (WGS) entry which is preliminary data.</text>
</comment>
<dbReference type="SUPFAM" id="SSF48264">
    <property type="entry name" value="Cytochrome P450"/>
    <property type="match status" value="1"/>
</dbReference>
<keyword evidence="6 8" id="KW-0408">Iron</keyword>
<keyword evidence="7 9" id="KW-0503">Monooxygenase</keyword>
<evidence type="ECO:0000256" key="4">
    <source>
        <dbReference type="ARBA" id="ARBA00022723"/>
    </source>
</evidence>
<keyword evidence="11" id="KW-1185">Reference proteome</keyword>
<accession>A0A934NMG8</accession>
<name>A0A934NMG8_9NOCA</name>
<dbReference type="EMBL" id="JAEMNV010000001">
    <property type="protein sequence ID" value="MBJ8337961.1"/>
    <property type="molecule type" value="Genomic_DNA"/>
</dbReference>
<dbReference type="GO" id="GO:0004497">
    <property type="term" value="F:monooxygenase activity"/>
    <property type="evidence" value="ECO:0007669"/>
    <property type="project" value="UniProtKB-KW"/>
</dbReference>
<evidence type="ECO:0000256" key="2">
    <source>
        <dbReference type="ARBA" id="ARBA00010617"/>
    </source>
</evidence>
<dbReference type="GO" id="GO:0016125">
    <property type="term" value="P:sterol metabolic process"/>
    <property type="evidence" value="ECO:0007669"/>
    <property type="project" value="TreeGrafter"/>
</dbReference>
<proteinExistence type="inferred from homology"/>
<dbReference type="Proteomes" id="UP000655868">
    <property type="component" value="Unassembled WGS sequence"/>
</dbReference>
<evidence type="ECO:0000256" key="1">
    <source>
        <dbReference type="ARBA" id="ARBA00001971"/>
    </source>
</evidence>
<dbReference type="PRINTS" id="PR00465">
    <property type="entry name" value="EP450IV"/>
</dbReference>
<dbReference type="RefSeq" id="WP_199702062.1">
    <property type="nucleotide sequence ID" value="NZ_JAEMNV010000001.1"/>
</dbReference>
<dbReference type="InterPro" id="IPR001128">
    <property type="entry name" value="Cyt_P450"/>
</dbReference>
<keyword evidence="4 8" id="KW-0479">Metal-binding</keyword>